<dbReference type="SUPFAM" id="SSF53850">
    <property type="entry name" value="Periplasmic binding protein-like II"/>
    <property type="match status" value="1"/>
</dbReference>
<sequence length="305" mass="33311">MELRHLRYFVATAQAENFTKAAQRLHIAQPPLGQQIRALEEEVGTPLFHRQGRGVVLSDAGKVFLDCAQEILARVEQAKKSALRAARGEIGLLTLGFTESASFSEGVTALISRYQQLYPYVQVNLVEGDSESLASRVSRREIDAAIVRPPFAVTEDVAFQPLSEEPLVVVLPEGHPLVQRARLQLEDLRHERFVLYSRKSGYGLSADIVAACRSRGFNINIHQQAPQLSSAVNLVSAGMGIAIVPASMQRMQRPGLHFRPLELAWPKAILGLVTRAAQQSAVIDRLLACARASGADTHASPVPAD</sequence>
<dbReference type="PANTHER" id="PTHR30346:SF30">
    <property type="entry name" value="SMALL NEUTRAL PROTEASE REGULATORY PROTEIN"/>
    <property type="match status" value="1"/>
</dbReference>
<dbReference type="InterPro" id="IPR000847">
    <property type="entry name" value="LysR_HTH_N"/>
</dbReference>
<keyword evidence="4" id="KW-0804">Transcription</keyword>
<keyword evidence="7" id="KW-1185">Reference proteome</keyword>
<dbReference type="PANTHER" id="PTHR30346">
    <property type="entry name" value="TRANSCRIPTIONAL DUAL REGULATOR HCAR-RELATED"/>
    <property type="match status" value="1"/>
</dbReference>
<dbReference type="InterPro" id="IPR036388">
    <property type="entry name" value="WH-like_DNA-bd_sf"/>
</dbReference>
<name>A0ABR7Z0S7_9PSED</name>
<keyword evidence="3" id="KW-0238">DNA-binding</keyword>
<dbReference type="PRINTS" id="PR00039">
    <property type="entry name" value="HTHLYSR"/>
</dbReference>
<dbReference type="Pfam" id="PF03466">
    <property type="entry name" value="LysR_substrate"/>
    <property type="match status" value="1"/>
</dbReference>
<evidence type="ECO:0000256" key="1">
    <source>
        <dbReference type="ARBA" id="ARBA00009437"/>
    </source>
</evidence>
<evidence type="ECO:0000313" key="7">
    <source>
        <dbReference type="Proteomes" id="UP000805841"/>
    </source>
</evidence>
<evidence type="ECO:0000259" key="5">
    <source>
        <dbReference type="PROSITE" id="PS50931"/>
    </source>
</evidence>
<protein>
    <submittedName>
        <fullName evidence="6">LysR family transcriptional regulator</fullName>
    </submittedName>
</protein>
<comment type="caution">
    <text evidence="6">The sequence shown here is derived from an EMBL/GenBank/DDBJ whole genome shotgun (WGS) entry which is preliminary data.</text>
</comment>
<organism evidence="6 7">
    <name type="scientific">Pseudomonas typographi</name>
    <dbReference type="NCBI Taxonomy" id="2715964"/>
    <lineage>
        <taxon>Bacteria</taxon>
        <taxon>Pseudomonadati</taxon>
        <taxon>Pseudomonadota</taxon>
        <taxon>Gammaproteobacteria</taxon>
        <taxon>Pseudomonadales</taxon>
        <taxon>Pseudomonadaceae</taxon>
        <taxon>Pseudomonas</taxon>
    </lineage>
</organism>
<dbReference type="InterPro" id="IPR005119">
    <property type="entry name" value="LysR_subst-bd"/>
</dbReference>
<dbReference type="EMBL" id="JAAOCA010000010">
    <property type="protein sequence ID" value="MBD1599037.1"/>
    <property type="molecule type" value="Genomic_DNA"/>
</dbReference>
<comment type="similarity">
    <text evidence="1">Belongs to the LysR transcriptional regulatory family.</text>
</comment>
<evidence type="ECO:0000256" key="3">
    <source>
        <dbReference type="ARBA" id="ARBA00023125"/>
    </source>
</evidence>
<gene>
    <name evidence="6" type="ORF">HAQ05_09995</name>
</gene>
<dbReference type="InterPro" id="IPR036390">
    <property type="entry name" value="WH_DNA-bd_sf"/>
</dbReference>
<feature type="domain" description="HTH lysR-type" evidence="5">
    <location>
        <begin position="1"/>
        <end position="58"/>
    </location>
</feature>
<dbReference type="Proteomes" id="UP000805841">
    <property type="component" value="Unassembled WGS sequence"/>
</dbReference>
<dbReference type="RefSeq" id="WP_190419958.1">
    <property type="nucleotide sequence ID" value="NZ_JAAOCA010000010.1"/>
</dbReference>
<reference evidence="6 7" key="1">
    <citation type="journal article" date="2020" name="Insects">
        <title>Bacteria Belonging to Pseudomonas typographi sp. nov. from the Bark Beetle Ips typographus Have Genomic Potential to Aid in the Host Ecology.</title>
        <authorList>
            <person name="Peral-Aranega E."/>
            <person name="Saati-Santamaria Z."/>
            <person name="Kolarik M."/>
            <person name="Rivas R."/>
            <person name="Garcia-Fraile P."/>
        </authorList>
    </citation>
    <scope>NUCLEOTIDE SEQUENCE [LARGE SCALE GENOMIC DNA]</scope>
    <source>
        <strain evidence="6 7">CA3A</strain>
    </source>
</reference>
<proteinExistence type="inferred from homology"/>
<dbReference type="SUPFAM" id="SSF46785">
    <property type="entry name" value="Winged helix' DNA-binding domain"/>
    <property type="match status" value="1"/>
</dbReference>
<dbReference type="PROSITE" id="PS50931">
    <property type="entry name" value="HTH_LYSR"/>
    <property type="match status" value="1"/>
</dbReference>
<dbReference type="Pfam" id="PF00126">
    <property type="entry name" value="HTH_1"/>
    <property type="match status" value="1"/>
</dbReference>
<dbReference type="Gene3D" id="3.40.190.10">
    <property type="entry name" value="Periplasmic binding protein-like II"/>
    <property type="match status" value="2"/>
</dbReference>
<dbReference type="Gene3D" id="1.10.10.10">
    <property type="entry name" value="Winged helix-like DNA-binding domain superfamily/Winged helix DNA-binding domain"/>
    <property type="match status" value="1"/>
</dbReference>
<keyword evidence="2" id="KW-0805">Transcription regulation</keyword>
<evidence type="ECO:0000313" key="6">
    <source>
        <dbReference type="EMBL" id="MBD1599037.1"/>
    </source>
</evidence>
<evidence type="ECO:0000256" key="4">
    <source>
        <dbReference type="ARBA" id="ARBA00023163"/>
    </source>
</evidence>
<evidence type="ECO:0000256" key="2">
    <source>
        <dbReference type="ARBA" id="ARBA00023015"/>
    </source>
</evidence>
<accession>A0ABR7Z0S7</accession>